<feature type="region of interest" description="Disordered" evidence="1">
    <location>
        <begin position="114"/>
        <end position="347"/>
    </location>
</feature>
<name>A0ABW8UZH5_9RHOB</name>
<sequence>MTNTDVEDVLASIRRLVSDNTRPGASSVQQPPSDRLVLTPSLRVPEADAADDSDEDAAEDMAQEVDVEAMDEDALAEFAESAFSKEKAKDEARIDVRAQGFTPADPSAVVAALSAELTKPSTPVTEPEQDVEEASEADNAAETDAHEDFADSDVSGDDDEAVWPSDEHGEDGDAEDESALIASAVAASDTDDDGEVASDPHVPEDWAREVDAVTAAPETDDADDEAPSEQAAKPLPKSLSEKVAALETLVGERRDQFEPDDLGADAYAGTEPPAMEWEDADVDEDEDESTAEDIVADVIEAEEDAVFQDADADTSESQPDAEEIEASPEPQAAPEPSEDAASGATSVLFSTDDDVLDEDALRELISDIVREELQGALGERITRNVRKLVRREIHRALAAQDLE</sequence>
<protein>
    <recommendedName>
        <fullName evidence="4">Glycerol-3-phosphate dehydrogenase</fullName>
    </recommendedName>
</protein>
<feature type="compositionally biased region" description="Acidic residues" evidence="1">
    <location>
        <begin position="168"/>
        <end position="178"/>
    </location>
</feature>
<evidence type="ECO:0000313" key="2">
    <source>
        <dbReference type="EMBL" id="MFL4470553.1"/>
    </source>
</evidence>
<gene>
    <name evidence="2" type="ORF">ACERZ8_11930</name>
</gene>
<evidence type="ECO:0000256" key="1">
    <source>
        <dbReference type="SAM" id="MobiDB-lite"/>
    </source>
</evidence>
<feature type="region of interest" description="Disordered" evidence="1">
    <location>
        <begin position="17"/>
        <end position="38"/>
    </location>
</feature>
<keyword evidence="3" id="KW-1185">Reference proteome</keyword>
<feature type="compositionally biased region" description="Acidic residues" evidence="1">
    <location>
        <begin position="218"/>
        <end position="227"/>
    </location>
</feature>
<proteinExistence type="predicted"/>
<comment type="caution">
    <text evidence="2">The sequence shown here is derived from an EMBL/GenBank/DDBJ whole genome shotgun (WGS) entry which is preliminary data.</text>
</comment>
<feature type="compositionally biased region" description="Acidic residues" evidence="1">
    <location>
        <begin position="276"/>
        <end position="326"/>
    </location>
</feature>
<dbReference type="Proteomes" id="UP001627408">
    <property type="component" value="Unassembled WGS sequence"/>
</dbReference>
<feature type="compositionally biased region" description="Acidic residues" evidence="1">
    <location>
        <begin position="127"/>
        <end position="141"/>
    </location>
</feature>
<feature type="compositionally biased region" description="Acidic residues" evidence="1">
    <location>
        <begin position="150"/>
        <end position="161"/>
    </location>
</feature>
<dbReference type="EMBL" id="JBHDIY010000002">
    <property type="protein sequence ID" value="MFL4470553.1"/>
    <property type="molecule type" value="Genomic_DNA"/>
</dbReference>
<organism evidence="2 3">
    <name type="scientific">Tateyamaria armeniaca</name>
    <dbReference type="NCBI Taxonomy" id="2518930"/>
    <lineage>
        <taxon>Bacteria</taxon>
        <taxon>Pseudomonadati</taxon>
        <taxon>Pseudomonadota</taxon>
        <taxon>Alphaproteobacteria</taxon>
        <taxon>Rhodobacterales</taxon>
        <taxon>Roseobacteraceae</taxon>
        <taxon>Tateyamaria</taxon>
    </lineage>
</organism>
<evidence type="ECO:0000313" key="3">
    <source>
        <dbReference type="Proteomes" id="UP001627408"/>
    </source>
</evidence>
<dbReference type="RefSeq" id="WP_407592402.1">
    <property type="nucleotide sequence ID" value="NZ_JBHDIY010000002.1"/>
</dbReference>
<feature type="compositionally biased region" description="Polar residues" evidence="1">
    <location>
        <begin position="18"/>
        <end position="32"/>
    </location>
</feature>
<feature type="compositionally biased region" description="Low complexity" evidence="1">
    <location>
        <begin position="327"/>
        <end position="342"/>
    </location>
</feature>
<feature type="compositionally biased region" description="Basic and acidic residues" evidence="1">
    <location>
        <begin position="201"/>
        <end position="211"/>
    </location>
</feature>
<evidence type="ECO:0008006" key="4">
    <source>
        <dbReference type="Google" id="ProtNLM"/>
    </source>
</evidence>
<accession>A0ABW8UZH5</accession>
<reference evidence="2 3" key="1">
    <citation type="submission" date="2024-08" db="EMBL/GenBank/DDBJ databases">
        <title>Tateyamaria sp. nov., isolated from marine algae.</title>
        <authorList>
            <person name="Choi B.J."/>
            <person name="Kim J.M."/>
            <person name="Lee J.K."/>
            <person name="Choi D.G."/>
            <person name="Bayburt H."/>
            <person name="Baek J.H."/>
            <person name="Han D.M."/>
            <person name="Jeon C.O."/>
        </authorList>
    </citation>
    <scope>NUCLEOTIDE SEQUENCE [LARGE SCALE GENOMIC DNA]</scope>
    <source>
        <strain evidence="2 3">KMU-156</strain>
    </source>
</reference>